<keyword evidence="9 13" id="KW-1015">Disulfide bond</keyword>
<feature type="transmembrane region" description="Helical" evidence="14">
    <location>
        <begin position="185"/>
        <end position="205"/>
    </location>
</feature>
<dbReference type="PANTHER" id="PTHR19282">
    <property type="entry name" value="TETRASPANIN"/>
    <property type="match status" value="1"/>
</dbReference>
<feature type="transmembrane region" description="Helical" evidence="14">
    <location>
        <begin position="43"/>
        <end position="64"/>
    </location>
</feature>
<evidence type="ECO:0000256" key="7">
    <source>
        <dbReference type="ARBA" id="ARBA00022989"/>
    </source>
</evidence>
<evidence type="ECO:0000256" key="5">
    <source>
        <dbReference type="ARBA" id="ARBA00022692"/>
    </source>
</evidence>
<keyword evidence="4" id="KW-1003">Cell membrane</keyword>
<dbReference type="EMBL" id="DS836716">
    <property type="protein sequence ID" value="EEC12630.1"/>
    <property type="molecule type" value="Genomic_DNA"/>
</dbReference>
<dbReference type="VEuPathDB" id="VectorBase:ISCP_026587"/>
<evidence type="ECO:0000256" key="12">
    <source>
        <dbReference type="ARBA" id="ARBA00065909"/>
    </source>
</evidence>
<keyword evidence="5 14" id="KW-0812">Transmembrane</keyword>
<evidence type="ECO:0000313" key="16">
    <source>
        <dbReference type="EnsemblMetazoa" id="ISCW009389-PA"/>
    </source>
</evidence>
<dbReference type="InterPro" id="IPR008952">
    <property type="entry name" value="Tetraspanin_EC2_sf"/>
</dbReference>
<dbReference type="EMBL" id="ABJB010782891">
    <property type="status" value="NOT_ANNOTATED_CDS"/>
    <property type="molecule type" value="Genomic_DNA"/>
</dbReference>
<dbReference type="AlphaFoldDB" id="B7Q1A8"/>
<evidence type="ECO:0000256" key="8">
    <source>
        <dbReference type="ARBA" id="ARBA00023136"/>
    </source>
</evidence>
<dbReference type="GO" id="GO:0031902">
    <property type="term" value="C:late endosome membrane"/>
    <property type="evidence" value="ECO:0007669"/>
    <property type="project" value="UniProtKB-SubCell"/>
</dbReference>
<comment type="function">
    <text evidence="11">Part of TspanC8 subgroup, composed of 6 members that interact with the transmembrane metalloprotease ADAM10. This interaction is required for ADAM10 exit from the endoplasmic reticulum and for enzymatic maturation and trafficking to the cell surface as well as substrate specificity. Different TspanC8/ADAM10 complexes have distinct substrates. Promotes ADAM10-mediated cleavage of CDH2. Negatively regulates ligand-induced Notch activity probably by regulating ADAM10 activity.</text>
</comment>
<evidence type="ECO:0000256" key="10">
    <source>
        <dbReference type="ARBA" id="ARBA00023180"/>
    </source>
</evidence>
<name>B7Q1A8_IXOSC</name>
<protein>
    <recommendedName>
        <fullName evidence="14">Tetraspanin</fullName>
    </recommendedName>
</protein>
<dbReference type="PANTHER" id="PTHR19282:SF431">
    <property type="entry name" value="TETRASPANIN 26A, ISOFORM B-RELATED"/>
    <property type="match status" value="1"/>
</dbReference>
<keyword evidence="8 14" id="KW-0472">Membrane</keyword>
<dbReference type="InParanoid" id="B7Q1A8"/>
<dbReference type="FunFam" id="1.10.1450.10:FF:000011">
    <property type="entry name" value="Tetraspanin"/>
    <property type="match status" value="1"/>
</dbReference>
<dbReference type="Gene3D" id="1.10.1450.10">
    <property type="entry name" value="Tetraspanin"/>
    <property type="match status" value="1"/>
</dbReference>
<comment type="similarity">
    <text evidence="3 14">Belongs to the tetraspanin (TM4SF) family.</text>
</comment>
<dbReference type="Proteomes" id="UP000001555">
    <property type="component" value="Unassembled WGS sequence"/>
</dbReference>
<comment type="subcellular location">
    <subcellularLocation>
        <location evidence="2">Cell membrane</location>
        <topology evidence="2">Multi-pass membrane protein</topology>
    </subcellularLocation>
    <subcellularLocation>
        <location evidence="1">Late endosome membrane</location>
    </subcellularLocation>
    <subcellularLocation>
        <location evidence="14">Membrane</location>
        <topology evidence="14">Multi-pass membrane protein</topology>
    </subcellularLocation>
</comment>
<dbReference type="SUPFAM" id="SSF48652">
    <property type="entry name" value="Tetraspanin"/>
    <property type="match status" value="1"/>
</dbReference>
<feature type="disulfide bond" evidence="13">
    <location>
        <begin position="103"/>
        <end position="138"/>
    </location>
</feature>
<dbReference type="GO" id="GO:0005886">
    <property type="term" value="C:plasma membrane"/>
    <property type="evidence" value="ECO:0000318"/>
    <property type="project" value="GO_Central"/>
</dbReference>
<evidence type="ECO:0000256" key="14">
    <source>
        <dbReference type="RuleBase" id="RU361218"/>
    </source>
</evidence>
<proteinExistence type="inferred from homology"/>
<evidence type="ECO:0000256" key="2">
    <source>
        <dbReference type="ARBA" id="ARBA00004651"/>
    </source>
</evidence>
<evidence type="ECO:0000256" key="9">
    <source>
        <dbReference type="ARBA" id="ARBA00023157"/>
    </source>
</evidence>
<dbReference type="EnsemblMetazoa" id="ISCW009389-RA">
    <property type="protein sequence ID" value="ISCW009389-PA"/>
    <property type="gene ID" value="ISCW009389"/>
</dbReference>
<evidence type="ECO:0000256" key="11">
    <source>
        <dbReference type="ARBA" id="ARBA00056423"/>
    </source>
</evidence>
<evidence type="ECO:0000256" key="1">
    <source>
        <dbReference type="ARBA" id="ARBA00004414"/>
    </source>
</evidence>
<dbReference type="PIRSF" id="PIRSF002419">
    <property type="entry name" value="Tetraspanin"/>
    <property type="match status" value="1"/>
</dbReference>
<evidence type="ECO:0000256" key="3">
    <source>
        <dbReference type="ARBA" id="ARBA00006840"/>
    </source>
</evidence>
<comment type="caution">
    <text evidence="14">Lacks conserved residue(s) required for the propagation of feature annotation.</text>
</comment>
<evidence type="ECO:0000256" key="13">
    <source>
        <dbReference type="PIRSR" id="PIRSR002419-1"/>
    </source>
</evidence>
<evidence type="ECO:0000313" key="15">
    <source>
        <dbReference type="EMBL" id="EEC12630.1"/>
    </source>
</evidence>
<sequence length="237" mass="26924">MLKCVLVVNLEATVVLLGLTLLSLSFCGCVGALRENTCLLLTYSYFITALLLLNLALGVLVFFLPTQLKRMLRSTLTRNLVVHYRDSADLQKLIDSVQVELQCCGISQKDFRDWNDNMYFNCSRSNPSSERCSVPYSCCKKNSSEQVVSLYCGQGVLNQTDYDAWFKIYTGNCVDAGHRFVRENVTLITGLCLVFVILLAFVQMVTQALVDEIIIIRRIYDRFYDRVFELRAADVTD</sequence>
<dbReference type="OrthoDB" id="2014092at2759"/>
<reference evidence="15 17" key="1">
    <citation type="submission" date="2008-03" db="EMBL/GenBank/DDBJ databases">
        <title>Annotation of Ixodes scapularis.</title>
        <authorList>
            <consortium name="Ixodes scapularis Genome Project Consortium"/>
            <person name="Caler E."/>
            <person name="Hannick L.I."/>
            <person name="Bidwell S."/>
            <person name="Joardar V."/>
            <person name="Thiagarajan M."/>
            <person name="Amedeo P."/>
            <person name="Galinsky K.J."/>
            <person name="Schobel S."/>
            <person name="Inman J."/>
            <person name="Hostetler J."/>
            <person name="Miller J."/>
            <person name="Hammond M."/>
            <person name="Megy K."/>
            <person name="Lawson D."/>
            <person name="Kodira C."/>
            <person name="Sutton G."/>
            <person name="Meyer J."/>
            <person name="Hill C.A."/>
            <person name="Birren B."/>
            <person name="Nene V."/>
            <person name="Collins F."/>
            <person name="Alarcon-Chaidez F."/>
            <person name="Wikel S."/>
            <person name="Strausberg R."/>
        </authorList>
    </citation>
    <scope>NUCLEOTIDE SEQUENCE [LARGE SCALE GENOMIC DNA]</scope>
    <source>
        <strain evidence="17">Wikel</strain>
        <strain evidence="15">Wikel colony</strain>
    </source>
</reference>
<dbReference type="InterPro" id="IPR000301">
    <property type="entry name" value="Tetraspanin_animals"/>
</dbReference>
<accession>B7Q1A8</accession>
<gene>
    <name evidence="15" type="ORF">IscW_ISCW009389</name>
</gene>
<dbReference type="EMBL" id="ABJB010103938">
    <property type="status" value="NOT_ANNOTATED_CDS"/>
    <property type="molecule type" value="Genomic_DNA"/>
</dbReference>
<evidence type="ECO:0000313" key="17">
    <source>
        <dbReference type="Proteomes" id="UP000001555"/>
    </source>
</evidence>
<keyword evidence="17" id="KW-1185">Reference proteome</keyword>
<dbReference type="PROSITE" id="PS51257">
    <property type="entry name" value="PROKAR_LIPOPROTEIN"/>
    <property type="match status" value="1"/>
</dbReference>
<dbReference type="VEuPathDB" id="VectorBase:ISCI009389"/>
<evidence type="ECO:0000256" key="6">
    <source>
        <dbReference type="ARBA" id="ARBA00022753"/>
    </source>
</evidence>
<dbReference type="VEuPathDB" id="VectorBase:ISCW009389"/>
<comment type="subunit">
    <text evidence="12">Interacts with ADAM10; the interaction influences ADAM10 substrate specificity, endocytosis and turnover.</text>
</comment>
<organism>
    <name type="scientific">Ixodes scapularis</name>
    <name type="common">Black-legged tick</name>
    <name type="synonym">Deer tick</name>
    <dbReference type="NCBI Taxonomy" id="6945"/>
    <lineage>
        <taxon>Eukaryota</taxon>
        <taxon>Metazoa</taxon>
        <taxon>Ecdysozoa</taxon>
        <taxon>Arthropoda</taxon>
        <taxon>Chelicerata</taxon>
        <taxon>Arachnida</taxon>
        <taxon>Acari</taxon>
        <taxon>Parasitiformes</taxon>
        <taxon>Ixodida</taxon>
        <taxon>Ixodoidea</taxon>
        <taxon>Ixodidae</taxon>
        <taxon>Ixodinae</taxon>
        <taxon>Ixodes</taxon>
    </lineage>
</organism>
<dbReference type="Pfam" id="PF00335">
    <property type="entry name" value="Tetraspanin"/>
    <property type="match status" value="1"/>
</dbReference>
<keyword evidence="6" id="KW-0967">Endosome</keyword>
<dbReference type="PRINTS" id="PR00259">
    <property type="entry name" value="TMFOUR"/>
</dbReference>
<dbReference type="GO" id="GO:0019899">
    <property type="term" value="F:enzyme binding"/>
    <property type="evidence" value="ECO:0007669"/>
    <property type="project" value="UniProtKB-ARBA"/>
</dbReference>
<dbReference type="HOGENOM" id="CLU_055524_0_3_1"/>
<keyword evidence="10" id="KW-0325">Glycoprotein</keyword>
<feature type="disulfide bond" evidence="13">
    <location>
        <begin position="104"/>
        <end position="122"/>
    </location>
</feature>
<dbReference type="PaxDb" id="6945-B7Q1A8"/>
<dbReference type="InterPro" id="IPR018499">
    <property type="entry name" value="Tetraspanin/Peripherin"/>
</dbReference>
<dbReference type="GO" id="GO:0051604">
    <property type="term" value="P:protein maturation"/>
    <property type="evidence" value="ECO:0007669"/>
    <property type="project" value="UniProtKB-ARBA"/>
</dbReference>
<keyword evidence="7 14" id="KW-1133">Transmembrane helix</keyword>
<evidence type="ECO:0000256" key="4">
    <source>
        <dbReference type="ARBA" id="ARBA00022475"/>
    </source>
</evidence>
<reference evidence="16" key="2">
    <citation type="submission" date="2020-05" db="UniProtKB">
        <authorList>
            <consortium name="EnsemblMetazoa"/>
        </authorList>
    </citation>
    <scope>IDENTIFICATION</scope>
    <source>
        <strain evidence="16">wikel</strain>
    </source>
</reference>